<dbReference type="GO" id="GO:0005886">
    <property type="term" value="C:plasma membrane"/>
    <property type="evidence" value="ECO:0007669"/>
    <property type="project" value="UniProtKB-SubCell"/>
</dbReference>
<keyword evidence="9 12" id="KW-0675">Receptor</keyword>
<evidence type="ECO:0000256" key="8">
    <source>
        <dbReference type="ARBA" id="ARBA00023136"/>
    </source>
</evidence>
<evidence type="ECO:0000256" key="10">
    <source>
        <dbReference type="ARBA" id="ARBA00023180"/>
    </source>
</evidence>
<dbReference type="CDD" id="cd15912">
    <property type="entry name" value="7tmA_OR6C-like"/>
    <property type="match status" value="1"/>
</dbReference>
<keyword evidence="3 13" id="KW-0716">Sensory transduction</keyword>
<dbReference type="PRINTS" id="PR00237">
    <property type="entry name" value="GPCRRHODOPSN"/>
</dbReference>
<dbReference type="PRINTS" id="PR00245">
    <property type="entry name" value="OLFACTORYR"/>
</dbReference>
<dbReference type="InterPro" id="IPR047132">
    <property type="entry name" value="Olfact_rcpt_6C-like"/>
</dbReference>
<comment type="similarity">
    <text evidence="12">Belongs to the G-protein coupled receptor 1 family.</text>
</comment>
<evidence type="ECO:0000256" key="2">
    <source>
        <dbReference type="ARBA" id="ARBA00022475"/>
    </source>
</evidence>
<proteinExistence type="inferred from homology"/>
<feature type="transmembrane region" description="Helical" evidence="13">
    <location>
        <begin position="242"/>
        <end position="263"/>
    </location>
</feature>
<feature type="transmembrane region" description="Helical" evidence="13">
    <location>
        <begin position="102"/>
        <end position="120"/>
    </location>
</feature>
<name>A0A6P7WWY8_9AMPH</name>
<evidence type="ECO:0000313" key="16">
    <source>
        <dbReference type="RefSeq" id="XP_030042439.1"/>
    </source>
</evidence>
<evidence type="ECO:0000256" key="11">
    <source>
        <dbReference type="ARBA" id="ARBA00023224"/>
    </source>
</evidence>
<evidence type="ECO:0000256" key="3">
    <source>
        <dbReference type="ARBA" id="ARBA00022606"/>
    </source>
</evidence>
<dbReference type="PANTHER" id="PTHR26454">
    <property type="entry name" value="OLFACTORY RECEPTOR"/>
    <property type="match status" value="1"/>
</dbReference>
<reference evidence="16" key="1">
    <citation type="submission" date="2025-08" db="UniProtKB">
        <authorList>
            <consortium name="RefSeq"/>
        </authorList>
    </citation>
    <scope>IDENTIFICATION</scope>
</reference>
<keyword evidence="7 12" id="KW-0297">G-protein coupled receptor</keyword>
<dbReference type="FunFam" id="1.20.1070.10:FF:000010">
    <property type="entry name" value="Olfactory receptor"/>
    <property type="match status" value="1"/>
</dbReference>
<dbReference type="OrthoDB" id="9902777at2759"/>
<protein>
    <recommendedName>
        <fullName evidence="13">Olfactory receptor</fullName>
    </recommendedName>
</protein>
<keyword evidence="2 13" id="KW-1003">Cell membrane</keyword>
<evidence type="ECO:0000256" key="7">
    <source>
        <dbReference type="ARBA" id="ARBA00023040"/>
    </source>
</evidence>
<feature type="transmembrane region" description="Helical" evidence="13">
    <location>
        <begin position="140"/>
        <end position="162"/>
    </location>
</feature>
<evidence type="ECO:0000259" key="14">
    <source>
        <dbReference type="PROSITE" id="PS50262"/>
    </source>
</evidence>
<dbReference type="InParanoid" id="A0A6P7WWY8"/>
<gene>
    <name evidence="16" type="primary">LOC115457155</name>
</gene>
<organism evidence="15 16">
    <name type="scientific">Microcaecilia unicolor</name>
    <dbReference type="NCBI Taxonomy" id="1415580"/>
    <lineage>
        <taxon>Eukaryota</taxon>
        <taxon>Metazoa</taxon>
        <taxon>Chordata</taxon>
        <taxon>Craniata</taxon>
        <taxon>Vertebrata</taxon>
        <taxon>Euteleostomi</taxon>
        <taxon>Amphibia</taxon>
        <taxon>Gymnophiona</taxon>
        <taxon>Siphonopidae</taxon>
        <taxon>Microcaecilia</taxon>
    </lineage>
</organism>
<keyword evidence="6 13" id="KW-1133">Transmembrane helix</keyword>
<keyword evidence="10" id="KW-0325">Glycoprotein</keyword>
<dbReference type="PANTHER" id="PTHR26454:SF1">
    <property type="entry name" value="OLFACTORY RECEPTOR"/>
    <property type="match status" value="1"/>
</dbReference>
<dbReference type="PROSITE" id="PS50262">
    <property type="entry name" value="G_PROTEIN_RECEP_F1_2"/>
    <property type="match status" value="1"/>
</dbReference>
<keyword evidence="8 13" id="KW-0472">Membrane</keyword>
<evidence type="ECO:0000256" key="5">
    <source>
        <dbReference type="ARBA" id="ARBA00022725"/>
    </source>
</evidence>
<evidence type="ECO:0000313" key="15">
    <source>
        <dbReference type="Proteomes" id="UP000515156"/>
    </source>
</evidence>
<evidence type="ECO:0000256" key="12">
    <source>
        <dbReference type="RuleBase" id="RU000688"/>
    </source>
</evidence>
<dbReference type="AlphaFoldDB" id="A0A6P7WWY8"/>
<keyword evidence="4 12" id="KW-0812">Transmembrane</keyword>
<dbReference type="PROSITE" id="PS00237">
    <property type="entry name" value="G_PROTEIN_RECEP_F1_1"/>
    <property type="match status" value="1"/>
</dbReference>
<accession>A0A6P7WWY8</accession>
<dbReference type="InterPro" id="IPR017452">
    <property type="entry name" value="GPCR_Rhodpsn_7TM"/>
</dbReference>
<keyword evidence="11 12" id="KW-0807">Transducer</keyword>
<comment type="subcellular location">
    <subcellularLocation>
        <location evidence="1 13">Cell membrane</location>
        <topology evidence="1 13">Multi-pass membrane protein</topology>
    </subcellularLocation>
</comment>
<evidence type="ECO:0000256" key="4">
    <source>
        <dbReference type="ARBA" id="ARBA00022692"/>
    </source>
</evidence>
<dbReference type="GeneID" id="115457155"/>
<dbReference type="InterPro" id="IPR000725">
    <property type="entry name" value="Olfact_rcpt"/>
</dbReference>
<dbReference type="SUPFAM" id="SSF81321">
    <property type="entry name" value="Family A G protein-coupled receptor-like"/>
    <property type="match status" value="1"/>
</dbReference>
<dbReference type="Pfam" id="PF13853">
    <property type="entry name" value="7tm_4"/>
    <property type="match status" value="1"/>
</dbReference>
<feature type="transmembrane region" description="Helical" evidence="13">
    <location>
        <begin position="27"/>
        <end position="48"/>
    </location>
</feature>
<evidence type="ECO:0000256" key="9">
    <source>
        <dbReference type="ARBA" id="ARBA00023170"/>
    </source>
</evidence>
<evidence type="ECO:0000256" key="1">
    <source>
        <dbReference type="ARBA" id="ARBA00004651"/>
    </source>
</evidence>
<dbReference type="GO" id="GO:0004984">
    <property type="term" value="F:olfactory receptor activity"/>
    <property type="evidence" value="ECO:0007669"/>
    <property type="project" value="InterPro"/>
</dbReference>
<feature type="transmembrane region" description="Helical" evidence="13">
    <location>
        <begin position="200"/>
        <end position="221"/>
    </location>
</feature>
<dbReference type="Proteomes" id="UP000515156">
    <property type="component" value="Chromosome 14"/>
</dbReference>
<keyword evidence="15" id="KW-1185">Reference proteome</keyword>
<evidence type="ECO:0000256" key="6">
    <source>
        <dbReference type="ARBA" id="ARBA00022989"/>
    </source>
</evidence>
<dbReference type="RefSeq" id="XP_030042439.1">
    <property type="nucleotide sequence ID" value="XM_030186579.1"/>
</dbReference>
<evidence type="ECO:0000256" key="13">
    <source>
        <dbReference type="RuleBase" id="RU363047"/>
    </source>
</evidence>
<dbReference type="KEGG" id="muo:115457155"/>
<feature type="domain" description="G-protein coupled receptors family 1 profile" evidence="14">
    <location>
        <begin position="41"/>
        <end position="290"/>
    </location>
</feature>
<feature type="transmembrane region" description="Helical" evidence="13">
    <location>
        <begin position="60"/>
        <end position="82"/>
    </location>
</feature>
<dbReference type="GO" id="GO:0004930">
    <property type="term" value="F:G protein-coupled receptor activity"/>
    <property type="evidence" value="ECO:0007669"/>
    <property type="project" value="UniProtKB-KW"/>
</dbReference>
<sequence length="313" mass="35647">MEQWNRTIVTEFILQGFHLIPELEICLFVIFLLIYLLTLMGNLLIIVLVCSDHHLHMPMYYFLCNFSFLEIVITTTVVPKMLTNLLAKKKTISFLGCMTQSFFYFLMGTIEFFVISAMAFDRYVAICNPLHYSTILRWRVCHYLILCSWLGGFLSISTPTVLKLQLPFCGPNVINHFFCDSGPLIKLACTDTRFIQLLDFFLFSFVVLSSLILTMVSYIYITVTILRIPSSSGRKKAFSTCAAHLIIVALGFGSTIFIYVTPFQGSSLGINKLICVLTVFVTPALSPFIFTLKNEKVKEVLKNAIAKRLMYIC</sequence>
<dbReference type="InterPro" id="IPR000276">
    <property type="entry name" value="GPCR_Rhodpsn"/>
</dbReference>
<feature type="transmembrane region" description="Helical" evidence="13">
    <location>
        <begin position="269"/>
        <end position="292"/>
    </location>
</feature>
<dbReference type="Gene3D" id="1.20.1070.10">
    <property type="entry name" value="Rhodopsin 7-helix transmembrane proteins"/>
    <property type="match status" value="1"/>
</dbReference>
<keyword evidence="5 13" id="KW-0552">Olfaction</keyword>